<accession>A0A4R0I015</accession>
<dbReference type="EMBL" id="SJKA01000022">
    <property type="protein sequence ID" value="TCC19890.1"/>
    <property type="molecule type" value="Genomic_DNA"/>
</dbReference>
<protein>
    <recommendedName>
        <fullName evidence="4">DUF1513 domain-containing protein</fullName>
    </recommendedName>
</protein>
<evidence type="ECO:0000313" key="2">
    <source>
        <dbReference type="EMBL" id="TCC19890.1"/>
    </source>
</evidence>
<evidence type="ECO:0008006" key="4">
    <source>
        <dbReference type="Google" id="ProtNLM"/>
    </source>
</evidence>
<gene>
    <name evidence="2" type="ORF">E0H50_37270</name>
</gene>
<evidence type="ECO:0000313" key="3">
    <source>
        <dbReference type="Proteomes" id="UP000292695"/>
    </source>
</evidence>
<keyword evidence="1" id="KW-0812">Transmembrane</keyword>
<dbReference type="AlphaFoldDB" id="A0A4R0I015"/>
<keyword evidence="1" id="KW-0472">Membrane</keyword>
<organism evidence="2 3">
    <name type="scientific">Kribbella sindirgiensis</name>
    <dbReference type="NCBI Taxonomy" id="1124744"/>
    <lineage>
        <taxon>Bacteria</taxon>
        <taxon>Bacillati</taxon>
        <taxon>Actinomycetota</taxon>
        <taxon>Actinomycetes</taxon>
        <taxon>Propionibacteriales</taxon>
        <taxon>Kribbellaceae</taxon>
        <taxon>Kribbella</taxon>
    </lineage>
</organism>
<dbReference type="OrthoDB" id="3821186at2"/>
<dbReference type="RefSeq" id="WP_131295808.1">
    <property type="nucleotide sequence ID" value="NZ_SJKA01000022.1"/>
</dbReference>
<sequence length="390" mass="41659">MNDLLRDTLTERAAATEPPPLDLDGIIAAGNHRAARRRTLGILGGAAATAAVVAGGATVLRPRDEQPQPARPGPFSQRRATFALGNEIHYGSEVVSVAPHTVTAFVQTDAGFVFLNAENAIHVADRSGVRSLGKSAWRLTADHRGNLVGWVESLNDHGESVVYDVAARRELVRTPIGNKIPKYASLAHGPEIVALDGGTAYFGTLDGLYRWDIRTNRGEFMAKVSPVAVRTVTAGQLVYQQPLGQAGTGLSLKVGPTLTTGTRTTYNGQQAFLSPHATYLVTQPDDAMMGIQPSWAGLQLFGVTADRGGPLPRPYWNFFFGQWLDDTNFTAAGLRSGTNADVVDLLTCNASSSACTVVAKEFSKLTFSKQPPRVAPFALPTGRPIIDRGE</sequence>
<feature type="transmembrane region" description="Helical" evidence="1">
    <location>
        <begin position="40"/>
        <end position="60"/>
    </location>
</feature>
<proteinExistence type="predicted"/>
<reference evidence="2 3" key="1">
    <citation type="submission" date="2019-02" db="EMBL/GenBank/DDBJ databases">
        <title>Kribbella capetownensis sp. nov. and Kribbella speibonae sp. nov., isolated from soil.</title>
        <authorList>
            <person name="Curtis S.M."/>
            <person name="Norton I."/>
            <person name="Everest G.J."/>
            <person name="Meyers P.R."/>
        </authorList>
    </citation>
    <scope>NUCLEOTIDE SEQUENCE [LARGE SCALE GENOMIC DNA]</scope>
    <source>
        <strain evidence="2 3">DSM 27082</strain>
    </source>
</reference>
<dbReference type="Proteomes" id="UP000292695">
    <property type="component" value="Unassembled WGS sequence"/>
</dbReference>
<keyword evidence="3" id="KW-1185">Reference proteome</keyword>
<comment type="caution">
    <text evidence="2">The sequence shown here is derived from an EMBL/GenBank/DDBJ whole genome shotgun (WGS) entry which is preliminary data.</text>
</comment>
<evidence type="ECO:0000256" key="1">
    <source>
        <dbReference type="SAM" id="Phobius"/>
    </source>
</evidence>
<keyword evidence="1" id="KW-1133">Transmembrane helix</keyword>
<name>A0A4R0I015_9ACTN</name>